<reference evidence="3" key="1">
    <citation type="submission" date="2020-12" db="EMBL/GenBank/DDBJ databases">
        <title>Paenibacillus polymyxa LMG 27872: a double-edged sword.</title>
        <authorList>
            <person name="Langendries S."/>
            <person name="Garcia Mendez S."/>
            <person name="Beirinckx S."/>
            <person name="Viaene T."/>
            <person name="Baeyen S."/>
            <person name="Goeminne G."/>
            <person name="Willems A."/>
            <person name="Debode J."/>
            <person name="Goormachtig S."/>
        </authorList>
    </citation>
    <scope>NUCLEOTIDE SEQUENCE</scope>
    <source>
        <strain evidence="3">LMG 27872</strain>
    </source>
</reference>
<dbReference type="EMBL" id="JAEHFQ010000013">
    <property type="protein sequence ID" value="MBM0635459.1"/>
    <property type="molecule type" value="Genomic_DNA"/>
</dbReference>
<dbReference type="SMART" id="SM00729">
    <property type="entry name" value="Elp3"/>
    <property type="match status" value="1"/>
</dbReference>
<organism evidence="3 4">
    <name type="scientific">Paenibacillus polymyxa</name>
    <name type="common">Bacillus polymyxa</name>
    <dbReference type="NCBI Taxonomy" id="1406"/>
    <lineage>
        <taxon>Bacteria</taxon>
        <taxon>Bacillati</taxon>
        <taxon>Bacillota</taxon>
        <taxon>Bacilli</taxon>
        <taxon>Bacillales</taxon>
        <taxon>Paenibacillaceae</taxon>
        <taxon>Paenibacillus</taxon>
    </lineage>
</organism>
<evidence type="ECO:0000313" key="4">
    <source>
        <dbReference type="Proteomes" id="UP000650605"/>
    </source>
</evidence>
<evidence type="ECO:0000256" key="1">
    <source>
        <dbReference type="ARBA" id="ARBA00017228"/>
    </source>
</evidence>
<dbReference type="InterPro" id="IPR006638">
    <property type="entry name" value="Elp3/MiaA/NifB-like_rSAM"/>
</dbReference>
<accession>A0A8I1IQK0</accession>
<dbReference type="RefSeq" id="WP_029517548.1">
    <property type="nucleotide sequence ID" value="NZ_ALJV01000174.1"/>
</dbReference>
<evidence type="ECO:0000259" key="2">
    <source>
        <dbReference type="PROSITE" id="PS51918"/>
    </source>
</evidence>
<gene>
    <name evidence="3" type="ORF">JDW19_20330</name>
</gene>
<name>A0A8I1IQK0_PAEPO</name>
<dbReference type="SFLD" id="SFLDS00029">
    <property type="entry name" value="Radical_SAM"/>
    <property type="match status" value="1"/>
</dbReference>
<dbReference type="GO" id="GO:0006779">
    <property type="term" value="P:porphyrin-containing compound biosynthetic process"/>
    <property type="evidence" value="ECO:0007669"/>
    <property type="project" value="TreeGrafter"/>
</dbReference>
<dbReference type="SUPFAM" id="SSF102114">
    <property type="entry name" value="Radical SAM enzymes"/>
    <property type="match status" value="1"/>
</dbReference>
<dbReference type="GO" id="GO:0051539">
    <property type="term" value="F:4 iron, 4 sulfur cluster binding"/>
    <property type="evidence" value="ECO:0007669"/>
    <property type="project" value="TreeGrafter"/>
</dbReference>
<dbReference type="InterPro" id="IPR034505">
    <property type="entry name" value="Coproporphyrinogen-III_oxidase"/>
</dbReference>
<dbReference type="Gene3D" id="3.80.30.20">
    <property type="entry name" value="tm_1862 like domain"/>
    <property type="match status" value="1"/>
</dbReference>
<dbReference type="CDD" id="cd01335">
    <property type="entry name" value="Radical_SAM"/>
    <property type="match status" value="1"/>
</dbReference>
<dbReference type="InterPro" id="IPR058240">
    <property type="entry name" value="rSAM_sf"/>
</dbReference>
<evidence type="ECO:0000313" key="3">
    <source>
        <dbReference type="EMBL" id="MBM0635459.1"/>
    </source>
</evidence>
<dbReference type="SFLD" id="SFLDG01065">
    <property type="entry name" value="anaerobic_coproporphyrinogen-I"/>
    <property type="match status" value="1"/>
</dbReference>
<dbReference type="InterPro" id="IPR007197">
    <property type="entry name" value="rSAM"/>
</dbReference>
<dbReference type="PANTHER" id="PTHR13932">
    <property type="entry name" value="COPROPORPHYRINIGEN III OXIDASE"/>
    <property type="match status" value="1"/>
</dbReference>
<dbReference type="AlphaFoldDB" id="A0A8I1IQK0"/>
<proteinExistence type="predicted"/>
<dbReference type="Proteomes" id="UP000650605">
    <property type="component" value="Unassembled WGS sequence"/>
</dbReference>
<feature type="domain" description="Radical SAM core" evidence="2">
    <location>
        <begin position="1"/>
        <end position="244"/>
    </location>
</feature>
<dbReference type="PROSITE" id="PS51918">
    <property type="entry name" value="RADICAL_SAM"/>
    <property type="match status" value="1"/>
</dbReference>
<dbReference type="Pfam" id="PF04055">
    <property type="entry name" value="Radical_SAM"/>
    <property type="match status" value="1"/>
</dbReference>
<sequence length="404" mass="46596">MIDRFHIYCHIPFCKKRCPYCYFTAKFSEEEMINLDVMDEYVKALKVDIECTEFPKSAITSIVFGGGTPSLLNESQLDTIINSIRNRITPEQFTHMKFMAYEVSPDTASKETLSIFRRKGFNRVSIGAQSFNNEELKLLGRPYSREKIIKAASLIREIDYDMLNIDLLIGIPGQTQSTVMESIRDTVNIRPEHISVSLFYSSYPGGKEFVERCEKRGKHILALSDKISVYEEVCGFLQQNGYIRVDNTVFSLPDYIFPYEKDAISETEPVLAFGPGSAGYWDNNRVRFTPPYIKNYIELPHSVEEEITVDNYAFTIVWGHLNAYGKIEERTLEQYLGVNFEKVMEMEKDVNILLSVLIQENLVEQQDSAYILKPESLNRAIVLMHYIRDGWGYKLMTAPDEIKN</sequence>
<comment type="caution">
    <text evidence="3">The sequence shown here is derived from an EMBL/GenBank/DDBJ whole genome shotgun (WGS) entry which is preliminary data.</text>
</comment>
<dbReference type="GO" id="GO:0005737">
    <property type="term" value="C:cytoplasm"/>
    <property type="evidence" value="ECO:0007669"/>
    <property type="project" value="TreeGrafter"/>
</dbReference>
<dbReference type="GO" id="GO:0003824">
    <property type="term" value="F:catalytic activity"/>
    <property type="evidence" value="ECO:0007669"/>
    <property type="project" value="InterPro"/>
</dbReference>
<protein>
    <recommendedName>
        <fullName evidence="1">Heme chaperone HemW</fullName>
    </recommendedName>
</protein>
<dbReference type="PANTHER" id="PTHR13932:SF5">
    <property type="entry name" value="RADICAL S-ADENOSYL METHIONINE DOMAIN-CONTAINING PROTEIN 1, MITOCHONDRIAL"/>
    <property type="match status" value="1"/>
</dbReference>
<dbReference type="InterPro" id="IPR023404">
    <property type="entry name" value="rSAM_horseshoe"/>
</dbReference>